<proteinExistence type="predicted"/>
<comment type="caution">
    <text evidence="1">The sequence shown here is derived from an EMBL/GenBank/DDBJ whole genome shotgun (WGS) entry which is preliminary data.</text>
</comment>
<gene>
    <name evidence="1" type="ORF">ADICYQ_2845</name>
</gene>
<dbReference type="AlphaFoldDB" id="S7VD09"/>
<accession>S7VD09</accession>
<dbReference type="Proteomes" id="UP000014974">
    <property type="component" value="Unassembled WGS sequence"/>
</dbReference>
<evidence type="ECO:0000313" key="2">
    <source>
        <dbReference type="Proteomes" id="UP000014974"/>
    </source>
</evidence>
<reference evidence="1 2" key="1">
    <citation type="journal article" date="2013" name="Genome Announc.">
        <title>Draft Genome Sequence of Cyclobacterium qasimii Strain M12-11BT, Isolated from Arctic Marine Sediment.</title>
        <authorList>
            <person name="Shivaji S."/>
            <person name="Ara S."/>
            <person name="Singh A."/>
            <person name="Kumar Pinnaka A."/>
        </authorList>
    </citation>
    <scope>NUCLEOTIDE SEQUENCE [LARGE SCALE GENOMIC DNA]</scope>
    <source>
        <strain evidence="1 2">M12-11B</strain>
    </source>
</reference>
<evidence type="ECO:0000313" key="1">
    <source>
        <dbReference type="EMBL" id="EPR68125.1"/>
    </source>
</evidence>
<protein>
    <submittedName>
        <fullName evidence="1">Uncharacterized protein</fullName>
    </submittedName>
</protein>
<sequence length="37" mass="4644">MFFKATYLQRWKVGKSFQIENKIKKIYLLEINYPLKY</sequence>
<dbReference type="EMBL" id="ATNM01000109">
    <property type="protein sequence ID" value="EPR68125.1"/>
    <property type="molecule type" value="Genomic_DNA"/>
</dbReference>
<organism evidence="1 2">
    <name type="scientific">Cyclobacterium qasimii M12-11B</name>
    <dbReference type="NCBI Taxonomy" id="641524"/>
    <lineage>
        <taxon>Bacteria</taxon>
        <taxon>Pseudomonadati</taxon>
        <taxon>Bacteroidota</taxon>
        <taxon>Cytophagia</taxon>
        <taxon>Cytophagales</taxon>
        <taxon>Cyclobacteriaceae</taxon>
        <taxon>Cyclobacterium</taxon>
    </lineage>
</organism>
<dbReference type="STRING" id="641524.ADICYQ_2845"/>
<name>S7VD09_9BACT</name>